<gene>
    <name evidence="1" type="ORF">SDC9_126539</name>
</gene>
<name>A0A645CS22_9ZZZZ</name>
<dbReference type="InterPro" id="IPR010451">
    <property type="entry name" value="Acetoacetate_decarboxylase"/>
</dbReference>
<sequence length="79" mass="9218">MRYFPELEKSRRESPAVHELVRLRSRDVHVSPVWKGAASLSVFDHPYTELADLRPTRVLGGYRFSVACTVDDLELLRRY</sequence>
<dbReference type="InterPro" id="IPR023375">
    <property type="entry name" value="ADC_dom_sf"/>
</dbReference>
<dbReference type="SUPFAM" id="SSF160104">
    <property type="entry name" value="Acetoacetate decarboxylase-like"/>
    <property type="match status" value="1"/>
</dbReference>
<dbReference type="AlphaFoldDB" id="A0A645CS22"/>
<dbReference type="Gene3D" id="2.40.400.10">
    <property type="entry name" value="Acetoacetate decarboxylase-like"/>
    <property type="match status" value="1"/>
</dbReference>
<protein>
    <recommendedName>
        <fullName evidence="2">Acetoacetate decarboxylase</fullName>
    </recommendedName>
</protein>
<proteinExistence type="predicted"/>
<accession>A0A645CS22</accession>
<comment type="caution">
    <text evidence="1">The sequence shown here is derived from an EMBL/GenBank/DDBJ whole genome shotgun (WGS) entry which is preliminary data.</text>
</comment>
<reference evidence="1" key="1">
    <citation type="submission" date="2019-08" db="EMBL/GenBank/DDBJ databases">
        <authorList>
            <person name="Kucharzyk K."/>
            <person name="Murdoch R.W."/>
            <person name="Higgins S."/>
            <person name="Loffler F."/>
        </authorList>
    </citation>
    <scope>NUCLEOTIDE SEQUENCE</scope>
</reference>
<dbReference type="Pfam" id="PF06314">
    <property type="entry name" value="ADC"/>
    <property type="match status" value="1"/>
</dbReference>
<dbReference type="GO" id="GO:0016829">
    <property type="term" value="F:lyase activity"/>
    <property type="evidence" value="ECO:0007669"/>
    <property type="project" value="InterPro"/>
</dbReference>
<organism evidence="1">
    <name type="scientific">bioreactor metagenome</name>
    <dbReference type="NCBI Taxonomy" id="1076179"/>
    <lineage>
        <taxon>unclassified sequences</taxon>
        <taxon>metagenomes</taxon>
        <taxon>ecological metagenomes</taxon>
    </lineage>
</organism>
<evidence type="ECO:0000313" key="1">
    <source>
        <dbReference type="EMBL" id="MPM79502.1"/>
    </source>
</evidence>
<evidence type="ECO:0008006" key="2">
    <source>
        <dbReference type="Google" id="ProtNLM"/>
    </source>
</evidence>
<dbReference type="EMBL" id="VSSQ01029387">
    <property type="protein sequence ID" value="MPM79502.1"/>
    <property type="molecule type" value="Genomic_DNA"/>
</dbReference>